<keyword evidence="2" id="KW-0812">Transmembrane</keyword>
<sequence length="728" mass="81407">MYESFYGLKEKPFTLLPDPDYLYLSPKHQRALTLLEYGMMNHAGFSVICGDTGAGKTTLIRRLLTGLGDDTCVGLITNTHQSFGDLLNWVLLAFGLDGEGKSKAQMHKIFIEFLIDQYSQNKRTVLIVDEAQNMSADTLEELRMLSNINADKDQVLQVILAGQPALRDTLRKPELMQFAQRIAVDYYLEALSKEETRVYINHRLKVAGAKKEIFTAKACDAIYKYSRGTPRLINLLADTTLVYGFAEQSEMVVEQLVHEVVREQHSNSIIPTFNTSQPHATDNVPLQKPVAEKPVEVKTEVHKAGPAVNEEQHEKVQDEVIANLAQRAVKAVSGADQLSRVVGSQASSSPVRNQASVKVETGITENIPADEPEIADEALEKNKVTQFKARQVEKPEVKQESAETVTNVKQVSEAKTDSSAQDDEQKNNKATEAQAEYDVNTAPQKEQVADFSESAAPEPPPSESQSQEAKQNQLSEDVYPIVHIEENPKKGINMMLLGLVGGMFIASLSMMVVGWLLLGSKDILPLQPTTAISAPVDFEAHQEEDRRQMEIMSKERDTALANSRALKLERDAAIKAAETQEKIREAERRAAEILAEQEREVEKKLKEAQLKARQAERIEARALEKERELRLKAEQRSAEVEALRLKVLYAERRRVKVLAQQEQVARREQEARQKEASKAAAEARVAREAEVQRKLKELEAKKTAEKNKSFSSNPCNSPSAKFLSTCKK</sequence>
<dbReference type="Gene3D" id="3.40.50.300">
    <property type="entry name" value="P-loop containing nucleotide triphosphate hydrolases"/>
    <property type="match status" value="1"/>
</dbReference>
<dbReference type="InterPro" id="IPR027417">
    <property type="entry name" value="P-loop_NTPase"/>
</dbReference>
<feature type="region of interest" description="Disordered" evidence="1">
    <location>
        <begin position="664"/>
        <end position="686"/>
    </location>
</feature>
<feature type="compositionally biased region" description="Basic and acidic residues" evidence="1">
    <location>
        <begin position="664"/>
        <end position="677"/>
    </location>
</feature>
<dbReference type="AlphaFoldDB" id="A0A3B0XY58"/>
<feature type="region of interest" description="Disordered" evidence="1">
    <location>
        <begin position="341"/>
        <end position="371"/>
    </location>
</feature>
<organism evidence="4">
    <name type="scientific">hydrothermal vent metagenome</name>
    <dbReference type="NCBI Taxonomy" id="652676"/>
    <lineage>
        <taxon>unclassified sequences</taxon>
        <taxon>metagenomes</taxon>
        <taxon>ecological metagenomes</taxon>
    </lineage>
</organism>
<dbReference type="EMBL" id="UOFI01000116">
    <property type="protein sequence ID" value="VAW68207.1"/>
    <property type="molecule type" value="Genomic_DNA"/>
</dbReference>
<feature type="transmembrane region" description="Helical" evidence="2">
    <location>
        <begin position="494"/>
        <end position="518"/>
    </location>
</feature>
<keyword evidence="2" id="KW-0472">Membrane</keyword>
<feature type="region of interest" description="Disordered" evidence="1">
    <location>
        <begin position="700"/>
        <end position="728"/>
    </location>
</feature>
<feature type="domain" description="AAA+ ATPase" evidence="3">
    <location>
        <begin position="42"/>
        <end position="188"/>
    </location>
</feature>
<gene>
    <name evidence="4" type="ORF">MNBD_GAMMA09-1790</name>
</gene>
<feature type="region of interest" description="Disordered" evidence="1">
    <location>
        <begin position="389"/>
        <end position="474"/>
    </location>
</feature>
<protein>
    <submittedName>
        <fullName evidence="4">General secretion pathway protein A</fullName>
    </submittedName>
</protein>
<accession>A0A3B0XY58</accession>
<dbReference type="InterPro" id="IPR003593">
    <property type="entry name" value="AAA+_ATPase"/>
</dbReference>
<feature type="compositionally biased region" description="Basic and acidic residues" evidence="1">
    <location>
        <begin position="390"/>
        <end position="401"/>
    </location>
</feature>
<dbReference type="GO" id="GO:0016887">
    <property type="term" value="F:ATP hydrolysis activity"/>
    <property type="evidence" value="ECO:0007669"/>
    <property type="project" value="InterPro"/>
</dbReference>
<reference evidence="4" key="1">
    <citation type="submission" date="2018-06" db="EMBL/GenBank/DDBJ databases">
        <authorList>
            <person name="Zhirakovskaya E."/>
        </authorList>
    </citation>
    <scope>NUCLEOTIDE SEQUENCE</scope>
</reference>
<evidence type="ECO:0000259" key="3">
    <source>
        <dbReference type="SMART" id="SM00382"/>
    </source>
</evidence>
<dbReference type="InterPro" id="IPR052026">
    <property type="entry name" value="ExeA_AAA_ATPase_DNA-bind"/>
</dbReference>
<feature type="compositionally biased region" description="Polar residues" evidence="1">
    <location>
        <begin position="342"/>
        <end position="356"/>
    </location>
</feature>
<dbReference type="SUPFAM" id="SSF52540">
    <property type="entry name" value="P-loop containing nucleoside triphosphate hydrolases"/>
    <property type="match status" value="1"/>
</dbReference>
<dbReference type="SMART" id="SM00382">
    <property type="entry name" value="AAA"/>
    <property type="match status" value="1"/>
</dbReference>
<evidence type="ECO:0000313" key="4">
    <source>
        <dbReference type="EMBL" id="VAW68207.1"/>
    </source>
</evidence>
<dbReference type="PANTHER" id="PTHR35894">
    <property type="entry name" value="GENERAL SECRETION PATHWAY PROTEIN A-RELATED"/>
    <property type="match status" value="1"/>
</dbReference>
<name>A0A3B0XY58_9ZZZZ</name>
<keyword evidence="2" id="KW-1133">Transmembrane helix</keyword>
<dbReference type="PANTHER" id="PTHR35894:SF1">
    <property type="entry name" value="PHOSPHORIBULOKINASE _ URIDINE KINASE FAMILY"/>
    <property type="match status" value="1"/>
</dbReference>
<feature type="compositionally biased region" description="Polar residues" evidence="1">
    <location>
        <begin position="709"/>
        <end position="719"/>
    </location>
</feature>
<dbReference type="InterPro" id="IPR049945">
    <property type="entry name" value="AAA_22"/>
</dbReference>
<evidence type="ECO:0000256" key="2">
    <source>
        <dbReference type="SAM" id="Phobius"/>
    </source>
</evidence>
<dbReference type="Pfam" id="PF13401">
    <property type="entry name" value="AAA_22"/>
    <property type="match status" value="1"/>
</dbReference>
<evidence type="ECO:0000256" key="1">
    <source>
        <dbReference type="SAM" id="MobiDB-lite"/>
    </source>
</evidence>
<dbReference type="CDD" id="cd00009">
    <property type="entry name" value="AAA"/>
    <property type="match status" value="1"/>
</dbReference>
<proteinExistence type="predicted"/>